<evidence type="ECO:0000259" key="1">
    <source>
        <dbReference type="SMART" id="SM00839"/>
    </source>
</evidence>
<dbReference type="PANTHER" id="PTHR42722:SF1">
    <property type="entry name" value="VALINE DEHYDROGENASE"/>
    <property type="match status" value="1"/>
</dbReference>
<comment type="caution">
    <text evidence="2">The sequence shown here is derived from an EMBL/GenBank/DDBJ whole genome shotgun (WGS) entry which is preliminary data.</text>
</comment>
<sequence length="247" mass="25972">MGDFVNDFTGKYITSFDAGTTLDDVRTIGQRTPYVGGIQEGAGNASASTAKGVYFCISAAVRLQLKATDLKGVRVAIQGAGNVGARLAVMLSKAQAIVTIADVDMRKAEAIAAKTGATIESPDRIHTLDVDVYAPCALGGVITDDSIPQIQASIVAGGANNQLLEARHADGLQDAGILYCPDYLANAGGIIDLHYQRPIASRKELNAHLMSLGNTLEDIILRSKAAGKTTLQISDEIVHERLHKAKG</sequence>
<name>A0ABV7D6C3_9PROT</name>
<reference evidence="3" key="1">
    <citation type="journal article" date="2019" name="Int. J. Syst. Evol. Microbiol.">
        <title>The Global Catalogue of Microorganisms (GCM) 10K type strain sequencing project: providing services to taxonomists for standard genome sequencing and annotation.</title>
        <authorList>
            <consortium name="The Broad Institute Genomics Platform"/>
            <consortium name="The Broad Institute Genome Sequencing Center for Infectious Disease"/>
            <person name="Wu L."/>
            <person name="Ma J."/>
        </authorList>
    </citation>
    <scope>NUCLEOTIDE SEQUENCE [LARGE SCALE GENOMIC DNA]</scope>
    <source>
        <strain evidence="3">KCTC 62164</strain>
    </source>
</reference>
<dbReference type="Proteomes" id="UP001595444">
    <property type="component" value="Unassembled WGS sequence"/>
</dbReference>
<dbReference type="RefSeq" id="WP_194214077.1">
    <property type="nucleotide sequence ID" value="NZ_CP061205.1"/>
</dbReference>
<organism evidence="2 3">
    <name type="scientific">Kordiimonas pumila</name>
    <dbReference type="NCBI Taxonomy" id="2161677"/>
    <lineage>
        <taxon>Bacteria</taxon>
        <taxon>Pseudomonadati</taxon>
        <taxon>Pseudomonadota</taxon>
        <taxon>Alphaproteobacteria</taxon>
        <taxon>Kordiimonadales</taxon>
        <taxon>Kordiimonadaceae</taxon>
        <taxon>Kordiimonas</taxon>
    </lineage>
</organism>
<dbReference type="CDD" id="cd01075">
    <property type="entry name" value="NAD_bind_Leu_Phe_Val_DH"/>
    <property type="match status" value="1"/>
</dbReference>
<dbReference type="InterPro" id="IPR006096">
    <property type="entry name" value="Glu/Leu/Phe/Val/Trp_DH_C"/>
</dbReference>
<dbReference type="Pfam" id="PF00208">
    <property type="entry name" value="ELFV_dehydrog"/>
    <property type="match status" value="2"/>
</dbReference>
<dbReference type="InterPro" id="IPR016211">
    <property type="entry name" value="Glu/Phe/Leu/Val/Trp_DH_bac/arc"/>
</dbReference>
<dbReference type="InterPro" id="IPR036291">
    <property type="entry name" value="NAD(P)-bd_dom_sf"/>
</dbReference>
<dbReference type="EMBL" id="JBHRSL010000010">
    <property type="protein sequence ID" value="MFC3052245.1"/>
    <property type="molecule type" value="Genomic_DNA"/>
</dbReference>
<dbReference type="SUPFAM" id="SSF51735">
    <property type="entry name" value="NAD(P)-binding Rossmann-fold domains"/>
    <property type="match status" value="1"/>
</dbReference>
<proteinExistence type="predicted"/>
<gene>
    <name evidence="2" type="ORF">ACFOKA_10050</name>
</gene>
<evidence type="ECO:0000313" key="3">
    <source>
        <dbReference type="Proteomes" id="UP001595444"/>
    </source>
</evidence>
<dbReference type="SMART" id="SM00839">
    <property type="entry name" value="ELFV_dehydrog"/>
    <property type="match status" value="1"/>
</dbReference>
<dbReference type="PANTHER" id="PTHR42722">
    <property type="entry name" value="LEUCINE DEHYDROGENASE"/>
    <property type="match status" value="1"/>
</dbReference>
<protein>
    <submittedName>
        <fullName evidence="2">2-dehydropantoate 2-reductase N-terminal domain-containing protein</fullName>
    </submittedName>
</protein>
<feature type="domain" description="Glutamate/phenylalanine/leucine/valine/L-tryptophan dehydrogenase C-terminal" evidence="1">
    <location>
        <begin position="43"/>
        <end position="247"/>
    </location>
</feature>
<evidence type="ECO:0000313" key="2">
    <source>
        <dbReference type="EMBL" id="MFC3052245.1"/>
    </source>
</evidence>
<accession>A0ABV7D6C3</accession>
<dbReference type="Gene3D" id="3.40.50.720">
    <property type="entry name" value="NAD(P)-binding Rossmann-like Domain"/>
    <property type="match status" value="1"/>
</dbReference>
<keyword evidence="3" id="KW-1185">Reference proteome</keyword>